<protein>
    <submittedName>
        <fullName evidence="10">Multidrug efflux SMR transporter</fullName>
    </submittedName>
</protein>
<dbReference type="GO" id="GO:0005886">
    <property type="term" value="C:plasma membrane"/>
    <property type="evidence" value="ECO:0007669"/>
    <property type="project" value="UniProtKB-SubCell"/>
</dbReference>
<dbReference type="FunFam" id="1.10.3730.20:FF:000001">
    <property type="entry name" value="Quaternary ammonium compound resistance transporter SugE"/>
    <property type="match status" value="1"/>
</dbReference>
<sequence>MSYVYLAIAICAEVLGTLALKASQGFTQSLVSTVCVISYAVAFYYLSLVIKTLPVGITYAIWSGAGIVLITALGALWYKEVPDAAALIGMAFILMGVVIINLFSNTAMH</sequence>
<feature type="transmembrane region" description="Helical" evidence="9">
    <location>
        <begin position="29"/>
        <end position="47"/>
    </location>
</feature>
<keyword evidence="11" id="KW-1185">Reference proteome</keyword>
<dbReference type="InterPro" id="IPR045324">
    <property type="entry name" value="Small_multidrug_res"/>
</dbReference>
<dbReference type="EMBL" id="CP064795">
    <property type="protein sequence ID" value="QPG05344.1"/>
    <property type="molecule type" value="Genomic_DNA"/>
</dbReference>
<dbReference type="GO" id="GO:0015297">
    <property type="term" value="F:antiporter activity"/>
    <property type="evidence" value="ECO:0007669"/>
    <property type="project" value="TreeGrafter"/>
</dbReference>
<evidence type="ECO:0000313" key="11">
    <source>
        <dbReference type="Proteomes" id="UP000595095"/>
    </source>
</evidence>
<dbReference type="PANTHER" id="PTHR30561:SF1">
    <property type="entry name" value="MULTIDRUG TRANSPORTER EMRE"/>
    <property type="match status" value="1"/>
</dbReference>
<comment type="similarity">
    <text evidence="7 8">Belongs to the drug/metabolite transporter (DMT) superfamily. Small multidrug resistance (SMR) (TC 2.A.7.1) family.</text>
</comment>
<reference evidence="10 11" key="1">
    <citation type="submission" date="2020-11" db="EMBL/GenBank/DDBJ databases">
        <title>Complete genome sequence for Salinimonas sp. strain G2-b.</title>
        <authorList>
            <person name="Park S.-J."/>
        </authorList>
    </citation>
    <scope>NUCLEOTIDE SEQUENCE [LARGE SCALE GENOMIC DNA]</scope>
    <source>
        <strain evidence="10 11">G2-b</strain>
    </source>
</reference>
<evidence type="ECO:0000313" key="10">
    <source>
        <dbReference type="EMBL" id="QPG05344.1"/>
    </source>
</evidence>
<dbReference type="SUPFAM" id="SSF103481">
    <property type="entry name" value="Multidrug resistance efflux transporter EmrE"/>
    <property type="match status" value="1"/>
</dbReference>
<evidence type="ECO:0000256" key="5">
    <source>
        <dbReference type="ARBA" id="ARBA00022989"/>
    </source>
</evidence>
<dbReference type="InterPro" id="IPR037185">
    <property type="entry name" value="EmrE-like"/>
</dbReference>
<name>A0A7S9HCQ4_9ALTE</name>
<keyword evidence="6 9" id="KW-0472">Membrane</keyword>
<dbReference type="RefSeq" id="WP_195810434.1">
    <property type="nucleotide sequence ID" value="NZ_CP064795.1"/>
</dbReference>
<dbReference type="KEGG" id="smaa:IT774_14735"/>
<proteinExistence type="inferred from homology"/>
<evidence type="ECO:0000256" key="8">
    <source>
        <dbReference type="RuleBase" id="RU003942"/>
    </source>
</evidence>
<keyword evidence="2" id="KW-0813">Transport</keyword>
<dbReference type="AlphaFoldDB" id="A0A7S9HCQ4"/>
<evidence type="ECO:0000256" key="1">
    <source>
        <dbReference type="ARBA" id="ARBA00004651"/>
    </source>
</evidence>
<organism evidence="10 11">
    <name type="scientific">Salinimonas marina</name>
    <dbReference type="NCBI Taxonomy" id="2785918"/>
    <lineage>
        <taxon>Bacteria</taxon>
        <taxon>Pseudomonadati</taxon>
        <taxon>Pseudomonadota</taxon>
        <taxon>Gammaproteobacteria</taxon>
        <taxon>Alteromonadales</taxon>
        <taxon>Alteromonadaceae</taxon>
        <taxon>Alteromonas/Salinimonas group</taxon>
        <taxon>Salinimonas</taxon>
    </lineage>
</organism>
<dbReference type="GO" id="GO:0031460">
    <property type="term" value="P:glycine betaine transport"/>
    <property type="evidence" value="ECO:0007669"/>
    <property type="project" value="TreeGrafter"/>
</dbReference>
<evidence type="ECO:0000256" key="2">
    <source>
        <dbReference type="ARBA" id="ARBA00022448"/>
    </source>
</evidence>
<comment type="subcellular location">
    <subcellularLocation>
        <location evidence="1 8">Cell membrane</location>
        <topology evidence="1 8">Multi-pass membrane protein</topology>
    </subcellularLocation>
</comment>
<dbReference type="GO" id="GO:0015199">
    <property type="term" value="F:amino-acid betaine transmembrane transporter activity"/>
    <property type="evidence" value="ECO:0007669"/>
    <property type="project" value="TreeGrafter"/>
</dbReference>
<dbReference type="PANTHER" id="PTHR30561">
    <property type="entry name" value="SMR FAMILY PROTON-DEPENDENT DRUG EFFLUX TRANSPORTER SUGE"/>
    <property type="match status" value="1"/>
</dbReference>
<keyword evidence="4 8" id="KW-0812">Transmembrane</keyword>
<evidence type="ECO:0000256" key="7">
    <source>
        <dbReference type="ARBA" id="ARBA00038032"/>
    </source>
</evidence>
<gene>
    <name evidence="10" type="ORF">IT774_14735</name>
</gene>
<evidence type="ECO:0000256" key="4">
    <source>
        <dbReference type="ARBA" id="ARBA00022692"/>
    </source>
</evidence>
<dbReference type="InterPro" id="IPR000390">
    <property type="entry name" value="Small_drug/metabolite_transptr"/>
</dbReference>
<dbReference type="Pfam" id="PF00893">
    <property type="entry name" value="Multi_Drug_Res"/>
    <property type="match status" value="1"/>
</dbReference>
<dbReference type="GO" id="GO:1990961">
    <property type="term" value="P:xenobiotic detoxification by transmembrane export across the plasma membrane"/>
    <property type="evidence" value="ECO:0007669"/>
    <property type="project" value="UniProtKB-ARBA"/>
</dbReference>
<feature type="transmembrane region" description="Helical" evidence="9">
    <location>
        <begin position="59"/>
        <end position="78"/>
    </location>
</feature>
<feature type="transmembrane region" description="Helical" evidence="9">
    <location>
        <begin position="84"/>
        <end position="103"/>
    </location>
</feature>
<dbReference type="GO" id="GO:0015220">
    <property type="term" value="F:choline transmembrane transporter activity"/>
    <property type="evidence" value="ECO:0007669"/>
    <property type="project" value="TreeGrafter"/>
</dbReference>
<dbReference type="Proteomes" id="UP000595095">
    <property type="component" value="Chromosome"/>
</dbReference>
<keyword evidence="5 9" id="KW-1133">Transmembrane helix</keyword>
<evidence type="ECO:0000256" key="9">
    <source>
        <dbReference type="SAM" id="Phobius"/>
    </source>
</evidence>
<evidence type="ECO:0000256" key="6">
    <source>
        <dbReference type="ARBA" id="ARBA00023136"/>
    </source>
</evidence>
<dbReference type="Gene3D" id="1.10.3730.20">
    <property type="match status" value="1"/>
</dbReference>
<keyword evidence="3" id="KW-1003">Cell membrane</keyword>
<evidence type="ECO:0000256" key="3">
    <source>
        <dbReference type="ARBA" id="ARBA00022475"/>
    </source>
</evidence>
<accession>A0A7S9HCQ4</accession>